<reference evidence="2" key="2">
    <citation type="submission" date="2020-10" db="UniProtKB">
        <authorList>
            <consortium name="WormBaseParasite"/>
        </authorList>
    </citation>
    <scope>IDENTIFICATION</scope>
</reference>
<reference evidence="1" key="1">
    <citation type="journal article" date="2013" name="Genetics">
        <title>The draft genome and transcriptome of Panagrellus redivivus are shaped by the harsh demands of a free-living lifestyle.</title>
        <authorList>
            <person name="Srinivasan J."/>
            <person name="Dillman A.R."/>
            <person name="Macchietto M.G."/>
            <person name="Heikkinen L."/>
            <person name="Lakso M."/>
            <person name="Fracchia K.M."/>
            <person name="Antoshechkin I."/>
            <person name="Mortazavi A."/>
            <person name="Wong G."/>
            <person name="Sternberg P.W."/>
        </authorList>
    </citation>
    <scope>NUCLEOTIDE SEQUENCE [LARGE SCALE GENOMIC DNA]</scope>
    <source>
        <strain evidence="1">MT8872</strain>
    </source>
</reference>
<dbReference type="AlphaFoldDB" id="A0A7E4VJY9"/>
<sequence length="116" mass="13651">MPFPFPALPYGLLCRLRALSNHQEVYHLQIATGNKYSTALRPIQPVVESRRKQEKFFLMTEKGEPTLTLNQRYGTNDHSPLEKYKNNPVVFNAYHIHLINLPDNLFDFEKLQNFYI</sequence>
<protein>
    <submittedName>
        <fullName evidence="2">Uncharacterized protein</fullName>
    </submittedName>
</protein>
<proteinExistence type="predicted"/>
<keyword evidence="1" id="KW-1185">Reference proteome</keyword>
<evidence type="ECO:0000313" key="2">
    <source>
        <dbReference type="WBParaSite" id="Pan_g21794.t1"/>
    </source>
</evidence>
<dbReference type="WBParaSite" id="Pan_g21794.t1">
    <property type="protein sequence ID" value="Pan_g21794.t1"/>
    <property type="gene ID" value="Pan_g21794"/>
</dbReference>
<dbReference type="Proteomes" id="UP000492821">
    <property type="component" value="Unassembled WGS sequence"/>
</dbReference>
<name>A0A7E4VJY9_PANRE</name>
<organism evidence="1 2">
    <name type="scientific">Panagrellus redivivus</name>
    <name type="common">Microworm</name>
    <dbReference type="NCBI Taxonomy" id="6233"/>
    <lineage>
        <taxon>Eukaryota</taxon>
        <taxon>Metazoa</taxon>
        <taxon>Ecdysozoa</taxon>
        <taxon>Nematoda</taxon>
        <taxon>Chromadorea</taxon>
        <taxon>Rhabditida</taxon>
        <taxon>Tylenchina</taxon>
        <taxon>Panagrolaimomorpha</taxon>
        <taxon>Panagrolaimoidea</taxon>
        <taxon>Panagrolaimidae</taxon>
        <taxon>Panagrellus</taxon>
    </lineage>
</organism>
<evidence type="ECO:0000313" key="1">
    <source>
        <dbReference type="Proteomes" id="UP000492821"/>
    </source>
</evidence>
<accession>A0A7E4VJY9</accession>